<comment type="caution">
    <text evidence="1">The sequence shown here is derived from an EMBL/GenBank/DDBJ whole genome shotgun (WGS) entry which is preliminary data.</text>
</comment>
<dbReference type="InterPro" id="IPR056908">
    <property type="entry name" value="Gp80-like"/>
</dbReference>
<organism evidence="1 2">
    <name type="scientific">Actinomadura violacea</name>
    <dbReference type="NCBI Taxonomy" id="2819934"/>
    <lineage>
        <taxon>Bacteria</taxon>
        <taxon>Bacillati</taxon>
        <taxon>Actinomycetota</taxon>
        <taxon>Actinomycetes</taxon>
        <taxon>Streptosporangiales</taxon>
        <taxon>Thermomonosporaceae</taxon>
        <taxon>Actinomadura</taxon>
    </lineage>
</organism>
<dbReference type="Pfam" id="PF23140">
    <property type="entry name" value="Gp80"/>
    <property type="match status" value="1"/>
</dbReference>
<evidence type="ECO:0000313" key="2">
    <source>
        <dbReference type="Proteomes" id="UP000680206"/>
    </source>
</evidence>
<gene>
    <name evidence="1" type="ORF">J4709_19800</name>
</gene>
<dbReference type="EMBL" id="JAGEPF010000012">
    <property type="protein sequence ID" value="MBO2459828.1"/>
    <property type="molecule type" value="Genomic_DNA"/>
</dbReference>
<proteinExistence type="predicted"/>
<name>A0ABS3RTK1_9ACTN</name>
<evidence type="ECO:0000313" key="1">
    <source>
        <dbReference type="EMBL" id="MBO2459828.1"/>
    </source>
</evidence>
<keyword evidence="2" id="KW-1185">Reference proteome</keyword>
<accession>A0ABS3RTK1</accession>
<protein>
    <submittedName>
        <fullName evidence="1">Uncharacterized protein</fullName>
    </submittedName>
</protein>
<reference evidence="1 2" key="1">
    <citation type="submission" date="2021-03" db="EMBL/GenBank/DDBJ databases">
        <title>Actinomadura violae sp. nov., isolated from lichen in Thailand.</title>
        <authorList>
            <person name="Kanchanasin P."/>
            <person name="Saeng-In P."/>
            <person name="Phongsopitanun W."/>
            <person name="Yuki M."/>
            <person name="Kudo T."/>
            <person name="Ohkuma M."/>
            <person name="Tanasupawat S."/>
        </authorList>
    </citation>
    <scope>NUCLEOTIDE SEQUENCE [LARGE SCALE GENOMIC DNA]</scope>
    <source>
        <strain evidence="1 2">LCR2-06</strain>
    </source>
</reference>
<dbReference type="RefSeq" id="WP_208242846.1">
    <property type="nucleotide sequence ID" value="NZ_JAGEPF010000012.1"/>
</dbReference>
<sequence>MSSLTVTLSGKLLDLITGNGAFTPQLPLRLALMTELGDDTTPGIEVAGGAYGRQVVAFGPQVNKVSRNCAAFGFTAMPEVSVVGGELYDDSGLRMLYGPLSKIINCNDGDDIPFDVGALALTIA</sequence>
<dbReference type="Proteomes" id="UP000680206">
    <property type="component" value="Unassembled WGS sequence"/>
</dbReference>